<keyword evidence="4 15" id="KW-0812">Transmembrane</keyword>
<dbReference type="PROSITE" id="PS01187">
    <property type="entry name" value="EGF_CA"/>
    <property type="match status" value="1"/>
</dbReference>
<dbReference type="SMART" id="SM00180">
    <property type="entry name" value="EGF_Lam"/>
    <property type="match status" value="3"/>
</dbReference>
<dbReference type="SUPFAM" id="SSF49854">
    <property type="entry name" value="Spermadhesin, CUB domain"/>
    <property type="match status" value="1"/>
</dbReference>
<dbReference type="PROSITE" id="PS01180">
    <property type="entry name" value="CUB"/>
    <property type="match status" value="1"/>
</dbReference>
<dbReference type="FunFam" id="2.10.25.10:FF:000202">
    <property type="entry name" value="Multiple epidermal growth factor-like domains 8"/>
    <property type="match status" value="1"/>
</dbReference>
<dbReference type="EMBL" id="JBFDAA010000010">
    <property type="protein sequence ID" value="KAL1124700.1"/>
    <property type="molecule type" value="Genomic_DNA"/>
</dbReference>
<dbReference type="PROSITE" id="PS01186">
    <property type="entry name" value="EGF_2"/>
    <property type="match status" value="2"/>
</dbReference>
<feature type="domain" description="EGF-like" evidence="17">
    <location>
        <begin position="408"/>
        <end position="444"/>
    </location>
</feature>
<evidence type="ECO:0000256" key="2">
    <source>
        <dbReference type="ARBA" id="ARBA00022441"/>
    </source>
</evidence>
<evidence type="ECO:0000256" key="5">
    <source>
        <dbReference type="ARBA" id="ARBA00022729"/>
    </source>
</evidence>
<evidence type="ECO:0000256" key="7">
    <source>
        <dbReference type="ARBA" id="ARBA00022837"/>
    </source>
</evidence>
<dbReference type="InterPro" id="IPR018097">
    <property type="entry name" value="EGF_Ca-bd_CS"/>
</dbReference>
<keyword evidence="2" id="KW-0880">Kelch repeat</keyword>
<evidence type="ECO:0000259" key="17">
    <source>
        <dbReference type="PROSITE" id="PS50026"/>
    </source>
</evidence>
<dbReference type="Pfam" id="PF00053">
    <property type="entry name" value="EGF_laminin"/>
    <property type="match status" value="1"/>
</dbReference>
<feature type="domain" description="EGF-like" evidence="17">
    <location>
        <begin position="1140"/>
        <end position="1179"/>
    </location>
</feature>
<evidence type="ECO:0000256" key="9">
    <source>
        <dbReference type="ARBA" id="ARBA00023136"/>
    </source>
</evidence>
<keyword evidence="6" id="KW-0677">Repeat</keyword>
<evidence type="ECO:0000259" key="16">
    <source>
        <dbReference type="PROSITE" id="PS01180"/>
    </source>
</evidence>
<feature type="disulfide bond" evidence="14">
    <location>
        <begin position="218"/>
        <end position="227"/>
    </location>
</feature>
<evidence type="ECO:0000256" key="3">
    <source>
        <dbReference type="ARBA" id="ARBA00022536"/>
    </source>
</evidence>
<dbReference type="GO" id="GO:0048513">
    <property type="term" value="P:animal organ development"/>
    <property type="evidence" value="ECO:0007669"/>
    <property type="project" value="UniProtKB-ARBA"/>
</dbReference>
<evidence type="ECO:0000256" key="1">
    <source>
        <dbReference type="ARBA" id="ARBA00004479"/>
    </source>
</evidence>
<dbReference type="Proteomes" id="UP001558652">
    <property type="component" value="Unassembled WGS sequence"/>
</dbReference>
<dbReference type="Gene3D" id="2.10.25.10">
    <property type="entry name" value="Laminin"/>
    <property type="match status" value="5"/>
</dbReference>
<comment type="subcellular location">
    <subcellularLocation>
        <location evidence="1">Membrane</location>
        <topology evidence="1">Single-pass type I membrane protein</topology>
    </subcellularLocation>
</comment>
<organism evidence="19 20">
    <name type="scientific">Ranatra chinensis</name>
    <dbReference type="NCBI Taxonomy" id="642074"/>
    <lineage>
        <taxon>Eukaryota</taxon>
        <taxon>Metazoa</taxon>
        <taxon>Ecdysozoa</taxon>
        <taxon>Arthropoda</taxon>
        <taxon>Hexapoda</taxon>
        <taxon>Insecta</taxon>
        <taxon>Pterygota</taxon>
        <taxon>Neoptera</taxon>
        <taxon>Paraneoptera</taxon>
        <taxon>Hemiptera</taxon>
        <taxon>Heteroptera</taxon>
        <taxon>Panheteroptera</taxon>
        <taxon>Nepomorpha</taxon>
        <taxon>Nepidae</taxon>
        <taxon>Ranatrinae</taxon>
        <taxon>Ranatra</taxon>
    </lineage>
</organism>
<evidence type="ECO:0000256" key="12">
    <source>
        <dbReference type="ARBA" id="ARBA00023292"/>
    </source>
</evidence>
<dbReference type="InterPro" id="IPR024731">
    <property type="entry name" value="NELL2-like_EGF"/>
</dbReference>
<keyword evidence="11" id="KW-0325">Glycoprotein</keyword>
<feature type="non-terminal residue" evidence="19">
    <location>
        <position position="1"/>
    </location>
</feature>
<evidence type="ECO:0000256" key="14">
    <source>
        <dbReference type="PROSITE-ProRule" id="PRU00460"/>
    </source>
</evidence>
<reference evidence="19 20" key="1">
    <citation type="submission" date="2024-07" db="EMBL/GenBank/DDBJ databases">
        <title>Chromosome-level genome assembly of the water stick insect Ranatra chinensis (Heteroptera: Nepidae).</title>
        <authorList>
            <person name="Liu X."/>
        </authorList>
    </citation>
    <scope>NUCLEOTIDE SEQUENCE [LARGE SCALE GENOMIC DNA]</scope>
    <source>
        <strain evidence="19">Cailab_2021Rc</strain>
        <tissue evidence="19">Muscle</tissue>
    </source>
</reference>
<dbReference type="SMART" id="SM00179">
    <property type="entry name" value="EGF_CA"/>
    <property type="match status" value="2"/>
</dbReference>
<dbReference type="Pfam" id="PF07645">
    <property type="entry name" value="EGF_CA"/>
    <property type="match status" value="1"/>
</dbReference>
<dbReference type="SMART" id="SM00181">
    <property type="entry name" value="EGF"/>
    <property type="match status" value="10"/>
</dbReference>
<evidence type="ECO:0000256" key="10">
    <source>
        <dbReference type="ARBA" id="ARBA00023157"/>
    </source>
</evidence>
<dbReference type="CDD" id="cd00054">
    <property type="entry name" value="EGF_CA"/>
    <property type="match status" value="1"/>
</dbReference>
<keyword evidence="20" id="KW-1185">Reference proteome</keyword>
<evidence type="ECO:0000256" key="13">
    <source>
        <dbReference type="PROSITE-ProRule" id="PRU00076"/>
    </source>
</evidence>
<dbReference type="InterPro" id="IPR016201">
    <property type="entry name" value="PSI"/>
</dbReference>
<dbReference type="SUPFAM" id="SSF57196">
    <property type="entry name" value="EGF/Laminin"/>
    <property type="match status" value="3"/>
</dbReference>
<dbReference type="SMART" id="SM00423">
    <property type="entry name" value="PSI"/>
    <property type="match status" value="4"/>
</dbReference>
<comment type="caution">
    <text evidence="19">The sequence shown here is derived from an EMBL/GenBank/DDBJ whole genome shotgun (WGS) entry which is preliminary data.</text>
</comment>
<evidence type="ECO:0008006" key="21">
    <source>
        <dbReference type="Google" id="ProtNLM"/>
    </source>
</evidence>
<feature type="disulfide bond" evidence="14">
    <location>
        <begin position="1235"/>
        <end position="1244"/>
    </location>
</feature>
<keyword evidence="7" id="KW-0106">Calcium</keyword>
<dbReference type="InterPro" id="IPR049883">
    <property type="entry name" value="NOTCH1_EGF-like"/>
</dbReference>
<dbReference type="PROSITE" id="PS50027">
    <property type="entry name" value="EGF_LAM_2"/>
    <property type="match status" value="2"/>
</dbReference>
<dbReference type="SUPFAM" id="SSF57184">
    <property type="entry name" value="Growth factor receptor domain"/>
    <property type="match status" value="1"/>
</dbReference>
<dbReference type="InterPro" id="IPR056863">
    <property type="entry name" value="LMN_ATRN_NET-like_EGF"/>
</dbReference>
<feature type="domain" description="Laminin EGF-like" evidence="18">
    <location>
        <begin position="1215"/>
        <end position="1263"/>
    </location>
</feature>
<protein>
    <recommendedName>
        <fullName evidence="21">Multiple epidermal growth factor-like domains protein 8</fullName>
    </recommendedName>
</protein>
<keyword evidence="8 15" id="KW-1133">Transmembrane helix</keyword>
<comment type="caution">
    <text evidence="13">Lacks conserved residue(s) required for the propagation of feature annotation.</text>
</comment>
<feature type="domain" description="CUB" evidence="16">
    <location>
        <begin position="262"/>
        <end position="379"/>
    </location>
</feature>
<evidence type="ECO:0000256" key="6">
    <source>
        <dbReference type="ARBA" id="ARBA00022737"/>
    </source>
</evidence>
<dbReference type="InterPro" id="IPR056737">
    <property type="entry name" value="Beta-prop_ATRN-MKLN-like"/>
</dbReference>
<dbReference type="Pfam" id="PF24973">
    <property type="entry name" value="EGF_LMN_ATRN"/>
    <property type="match status" value="3"/>
</dbReference>
<dbReference type="Gene3D" id="2.60.120.290">
    <property type="entry name" value="Spermadhesin, CUB domain"/>
    <property type="match status" value="1"/>
</dbReference>
<dbReference type="SUPFAM" id="SSF117281">
    <property type="entry name" value="Kelch motif"/>
    <property type="match status" value="1"/>
</dbReference>
<dbReference type="PANTHER" id="PTHR46093">
    <property type="entry name" value="ACYL-COA-BINDING DOMAIN-CONTAINING PROTEIN 5"/>
    <property type="match status" value="1"/>
</dbReference>
<dbReference type="PROSITE" id="PS50026">
    <property type="entry name" value="EGF_3"/>
    <property type="match status" value="3"/>
</dbReference>
<evidence type="ECO:0000313" key="20">
    <source>
        <dbReference type="Proteomes" id="UP001558652"/>
    </source>
</evidence>
<dbReference type="InterPro" id="IPR009030">
    <property type="entry name" value="Growth_fac_rcpt_cys_sf"/>
</dbReference>
<keyword evidence="10 13" id="KW-1015">Disulfide bond</keyword>
<dbReference type="InterPro" id="IPR000152">
    <property type="entry name" value="EGF-type_Asp/Asn_hydroxyl_site"/>
</dbReference>
<feature type="domain" description="Laminin EGF-like" evidence="18">
    <location>
        <begin position="196"/>
        <end position="246"/>
    </location>
</feature>
<dbReference type="GO" id="GO:0016020">
    <property type="term" value="C:membrane"/>
    <property type="evidence" value="ECO:0007669"/>
    <property type="project" value="UniProtKB-SubCell"/>
</dbReference>
<evidence type="ECO:0000256" key="15">
    <source>
        <dbReference type="SAM" id="Phobius"/>
    </source>
</evidence>
<keyword evidence="3 13" id="KW-0245">EGF-like domain</keyword>
<dbReference type="Pfam" id="PF12947">
    <property type="entry name" value="EGF_3"/>
    <property type="match status" value="1"/>
</dbReference>
<sequence>ADICNSCSRHANCSTCLKTLGCGWCYDTENATLGVCTAGYFSQPSVTTCSGELNTKHNTSLAPNEAAWSYAQCPDVDECGLGMHDCHSKAECTNTHGSYVCHCKKGYIGDGKHSCIKTCDEKCIHGYCNANYSCECDLGWTGRDCSRNCGCHNHSTCTKGINICDRCQNRTTGEFCQLCKSGSYGNATSEVGCHKCNCNEHGNIDLGVCDSKTAVCFCQDNTEGATCDKCKKGYYGDPRRGGTCYYQCMPRGMVNSKETQGLGSRLAEMSVWEARQGTPPSRECLWIVTPNNLHNSTDIIQLTLDADINVACTQNSVFVYDGLPAFISAMGNHQSHVLGVFCSQDTRYPITVQAKTGILTVHYKQGQIEEGFNATVSVLSCPDHCPYGHFCQNGLCRCPEGATGPRCTDIICPNNCNVNFKRGTCDKGYGRCLCSPGWGGDDCSVSLNQNQLVFTELFNSDHISESYDHLRKMLPRFGHSLLSDRRGFLWLFGGYSLSHGPLNDIRLFDTKNNSWMQVTVDSTNDANMPQGRYFHAATISQVRGEIFIHGGLTGEPGDTTTNATLSDFWKFSLKNQRWIDIEGEGPPPLAGHTLTHRSDDDSESLVLIGGFSPELGFLDTVWEFSLESNKWQIMRTSGNIPIGVYGHSTVYHSPTQSFYLFGGYLYGVNTTYISDKLYSLHYSSRTWTVLPIFSQFNPPQLKLPRARFLHAAVTTDDYMLVFGGRSEPHVVSDSLMAYIYSCNHWIKLISKDAEVVGTGPPDMYAHAMTLDPEAASGGEVILYVMGGFTGGTSSNVTRINMPSDLCSLWSGKEKCRSFLGCSYCSVTGPNGNASFCYLNNASRHPNLDPCQNFTGTLRTSNGVMCNSQWVSARGCNQFTSCTDCLARWPNSWQEPQVCKWCGNCGPGKCISAGNTSDCLRDGKCGQIPWEINSVRYCPELQCSASDCDKCLTRGHCAWTRQVLKTPEEGMTLAAEPVYDWNCVGQGINDRTSYKLKSTPNCPSRCSHHKDCFSCLISQGGEGGWHECRWSTRLSQCISPSYQPLYCAGGVCGLVVAGNFSQCPLPCSSFMQCSTCLGQTHCGWCSINSFDSTGQGVCTEGSLDHPGLGTEPASCQNLLTGIKGGMAGDGNSTWHYLQCPPENECVNDHHSCDPRSETCIDLPQGYQCICGTGYRAERGDECVPVCSQGCVHGACVSPDVCKCDFGYVGANCSMECHCNGHSDCAGPDQLDVCLECRNNTQGPQCQRCRPLFVGDPTHNGECVPCVDYCNGHTWICINDSITDFMFTIDNSREEIEKFLVEGPTTRARCVGCANKTTGDKCEDCLVGNFRGSEYHTVGCRPCQCNGHGDKCNAVTGESCNCENNTESETNCQSVKGGVGQQCWAVQCSKCKDSYMGTPTGGHQCYKQMSVDLKYCLDTKLIEDCKHKPRPLNPGQTVFFAVQPRFMNVDIRVTVDVTQGNLKLFLSPRDDTFIVEVNSTTGAHSIEMDPRVREDGTGLIELETGVNSTSSSSLWHSKQHFSIQQLNARGLRTYVTVGRSNTLLVVHNLTDRLVITLPQDKHDLGSTRFYVALVATSQPTYGTVCFRQDQLHIDLFVFFSVFFSCFFLFLAGCVVAWKAKQAADARRARRRHVVEMLHMAKRPFASITVLLSGSLTVRPVAIEPTDDGVAAVSTVFVRLPGGRDAPVRLALGSTLVLLSRVYPTNSRAFLRRRSSHS</sequence>
<proteinExistence type="predicted"/>
<feature type="domain" description="EGF-like" evidence="17">
    <location>
        <begin position="75"/>
        <end position="116"/>
    </location>
</feature>
<dbReference type="InterPro" id="IPR000859">
    <property type="entry name" value="CUB_dom"/>
</dbReference>
<keyword evidence="12 14" id="KW-0424">Laminin EGF-like domain</keyword>
<dbReference type="Gene3D" id="2.120.10.80">
    <property type="entry name" value="Kelch-type beta propeller"/>
    <property type="match status" value="2"/>
</dbReference>
<evidence type="ECO:0000256" key="4">
    <source>
        <dbReference type="ARBA" id="ARBA00022692"/>
    </source>
</evidence>
<accession>A0ABD0YBK4</accession>
<dbReference type="PROSITE" id="PS00022">
    <property type="entry name" value="EGF_1"/>
    <property type="match status" value="1"/>
</dbReference>
<feature type="disulfide bond" evidence="14">
    <location>
        <begin position="1247"/>
        <end position="1261"/>
    </location>
</feature>
<dbReference type="PANTHER" id="PTHR46093:SF16">
    <property type="entry name" value="MULTIPLE EGF-LIKE-DOMAINS 8"/>
    <property type="match status" value="1"/>
</dbReference>
<dbReference type="PROSITE" id="PS01248">
    <property type="entry name" value="EGF_LAM_1"/>
    <property type="match status" value="2"/>
</dbReference>
<feature type="disulfide bond" evidence="14">
    <location>
        <begin position="230"/>
        <end position="244"/>
    </location>
</feature>
<evidence type="ECO:0000256" key="11">
    <source>
        <dbReference type="ARBA" id="ARBA00023180"/>
    </source>
</evidence>
<dbReference type="InterPro" id="IPR015915">
    <property type="entry name" value="Kelch-typ_b-propeller"/>
</dbReference>
<feature type="transmembrane region" description="Helical" evidence="15">
    <location>
        <begin position="1593"/>
        <end position="1615"/>
    </location>
</feature>
<name>A0ABD0YBK4_9HEMI</name>
<evidence type="ECO:0000259" key="18">
    <source>
        <dbReference type="PROSITE" id="PS50027"/>
    </source>
</evidence>
<dbReference type="CDD" id="cd00055">
    <property type="entry name" value="EGF_Lam"/>
    <property type="match status" value="2"/>
</dbReference>
<evidence type="ECO:0000256" key="8">
    <source>
        <dbReference type="ARBA" id="ARBA00022989"/>
    </source>
</evidence>
<gene>
    <name evidence="19" type="ORF">AAG570_001324</name>
</gene>
<keyword evidence="5" id="KW-0732">Signal</keyword>
<dbReference type="InterPro" id="IPR035914">
    <property type="entry name" value="Sperma_CUB_dom_sf"/>
</dbReference>
<dbReference type="Pfam" id="PF24981">
    <property type="entry name" value="Beta-prop_ATRN-LZTR1"/>
    <property type="match status" value="1"/>
</dbReference>
<dbReference type="InterPro" id="IPR002049">
    <property type="entry name" value="LE_dom"/>
</dbReference>
<feature type="disulfide bond" evidence="13">
    <location>
        <begin position="434"/>
        <end position="443"/>
    </location>
</feature>
<dbReference type="FunFam" id="2.10.25.10:FF:000191">
    <property type="entry name" value="Multiple epidermal growth factor-like domains 8"/>
    <property type="match status" value="1"/>
</dbReference>
<keyword evidence="9 15" id="KW-0472">Membrane</keyword>
<dbReference type="InterPro" id="IPR001881">
    <property type="entry name" value="EGF-like_Ca-bd_dom"/>
</dbReference>
<dbReference type="PROSITE" id="PS00010">
    <property type="entry name" value="ASX_HYDROXYL"/>
    <property type="match status" value="2"/>
</dbReference>
<dbReference type="GO" id="GO:0048731">
    <property type="term" value="P:system development"/>
    <property type="evidence" value="ECO:0007669"/>
    <property type="project" value="UniProtKB-ARBA"/>
</dbReference>
<evidence type="ECO:0000313" key="19">
    <source>
        <dbReference type="EMBL" id="KAL1124700.1"/>
    </source>
</evidence>
<dbReference type="InterPro" id="IPR000742">
    <property type="entry name" value="EGF"/>
</dbReference>